<accession>A0ABM0MDJ1</accession>
<name>A0ABM0MDJ1_SACKO</name>
<protein>
    <submittedName>
        <fullName evidence="2">Heat shock 70 kDa protein 12A-like</fullName>
    </submittedName>
</protein>
<gene>
    <name evidence="2" type="primary">LOC100372621</name>
</gene>
<dbReference type="GeneID" id="100372621"/>
<evidence type="ECO:0000313" key="1">
    <source>
        <dbReference type="Proteomes" id="UP000694865"/>
    </source>
</evidence>
<keyword evidence="1" id="KW-1185">Reference proteome</keyword>
<reference evidence="2" key="1">
    <citation type="submission" date="2025-08" db="UniProtKB">
        <authorList>
            <consortium name="RefSeq"/>
        </authorList>
    </citation>
    <scope>IDENTIFICATION</scope>
    <source>
        <tissue evidence="2">Testes</tissue>
    </source>
</reference>
<proteinExistence type="predicted"/>
<dbReference type="PANTHER" id="PTHR14187:SF5">
    <property type="entry name" value="HEAT SHOCK 70 KDA PROTEIN 12A"/>
    <property type="match status" value="1"/>
</dbReference>
<organism evidence="1 2">
    <name type="scientific">Saccoglossus kowalevskii</name>
    <name type="common">Acorn worm</name>
    <dbReference type="NCBI Taxonomy" id="10224"/>
    <lineage>
        <taxon>Eukaryota</taxon>
        <taxon>Metazoa</taxon>
        <taxon>Hemichordata</taxon>
        <taxon>Enteropneusta</taxon>
        <taxon>Harrimaniidae</taxon>
        <taxon>Saccoglossus</taxon>
    </lineage>
</organism>
<dbReference type="PANTHER" id="PTHR14187">
    <property type="entry name" value="ALPHA KINASE/ELONGATION FACTOR 2 KINASE"/>
    <property type="match status" value="1"/>
</dbReference>
<dbReference type="SUPFAM" id="SSF53067">
    <property type="entry name" value="Actin-like ATPase domain"/>
    <property type="match status" value="1"/>
</dbReference>
<evidence type="ECO:0000313" key="2">
    <source>
        <dbReference type="RefSeq" id="XP_006818082.1"/>
    </source>
</evidence>
<dbReference type="Proteomes" id="UP000694865">
    <property type="component" value="Unplaced"/>
</dbReference>
<sequence>MASMSALTLKEQRYLAVVSINFGTTYSGFAFAFNHEHKGAVRNIHFCRPWTSEVGVIDTEVELTAANGHSMKAVEVFSHAIHYLKMKALKVITETTGLDFKDEEVQWVLTVPAIWGQASKQFMREAAYQANVASRDCDEQLIIALESEAASLHCIESPMAGFVNEETVDKKLVEIHKAIVGPFGGAHVDKEFGKLLKQIFGDKFILDYKKEYPPDWLRIIMEFEMKKTLDRISKVNKKIWFGKTIKYTFQPIHGDHSESNFEFLFYVTETNDALYIDDDHVRKGETKIVVESPHVSMGKNRDIDLKIEFADTEIRATAIDTVSGEVTMTHLELEAR</sequence>
<dbReference type="InterPro" id="IPR043129">
    <property type="entry name" value="ATPase_NBD"/>
</dbReference>
<dbReference type="Gene3D" id="3.30.420.40">
    <property type="match status" value="1"/>
</dbReference>
<dbReference type="RefSeq" id="XP_006818082.1">
    <property type="nucleotide sequence ID" value="XM_006818019.1"/>
</dbReference>